<evidence type="ECO:0000259" key="2">
    <source>
        <dbReference type="Pfam" id="PF08327"/>
    </source>
</evidence>
<dbReference type="InterPro" id="IPR023393">
    <property type="entry name" value="START-like_dom_sf"/>
</dbReference>
<feature type="domain" description="Activator of Hsp90 ATPase homologue 1/2-like C-terminal" evidence="2">
    <location>
        <begin position="22"/>
        <end position="131"/>
    </location>
</feature>
<dbReference type="RefSeq" id="WP_120117318.1">
    <property type="nucleotide sequence ID" value="NZ_BORI01000033.1"/>
</dbReference>
<dbReference type="AlphaFoldDB" id="A0A429X574"/>
<dbReference type="CDD" id="cd08899">
    <property type="entry name" value="SRPBCC_CalC_Aha1-like_6"/>
    <property type="match status" value="1"/>
</dbReference>
<evidence type="ECO:0000313" key="3">
    <source>
        <dbReference type="EMBL" id="GIN96749.1"/>
    </source>
</evidence>
<accession>A0A429X574</accession>
<dbReference type="Gene3D" id="3.30.530.20">
    <property type="match status" value="1"/>
</dbReference>
<organism evidence="4 5">
    <name type="scientific">Siminovitchia terrae</name>
    <name type="common">Bacillus terrae</name>
    <dbReference type="NCBI Taxonomy" id="1914933"/>
    <lineage>
        <taxon>Bacteria</taxon>
        <taxon>Bacillati</taxon>
        <taxon>Bacillota</taxon>
        <taxon>Bacilli</taxon>
        <taxon>Bacillales</taxon>
        <taxon>Bacillaceae</taxon>
        <taxon>Siminovitchia</taxon>
    </lineage>
</organism>
<dbReference type="EMBL" id="QYTW02000020">
    <property type="protein sequence ID" value="RST58443.1"/>
    <property type="molecule type" value="Genomic_DNA"/>
</dbReference>
<comment type="caution">
    <text evidence="4">The sequence shown here is derived from an EMBL/GenBank/DDBJ whole genome shotgun (WGS) entry which is preliminary data.</text>
</comment>
<sequence>MIASIEKTGEKYVARFERNLDHSAKEVWAWLTENEKLSQWFPELRVGELREGGYMTFNMPDGSVEKLQITDFVNRSLLEFSWWEDSVRFELNPRANGCTLTLMETINMITDHTPKDLAGWHVCLDMIGALLDGKSIDRMTEWKKWYEEYVQAIGK</sequence>
<reference evidence="4 5" key="1">
    <citation type="submission" date="2018-12" db="EMBL/GenBank/DDBJ databases">
        <authorList>
            <person name="Sun L."/>
            <person name="Chen Z."/>
        </authorList>
    </citation>
    <scope>NUCLEOTIDE SEQUENCE [LARGE SCALE GENOMIC DNA]</scope>
    <source>
        <strain evidence="4 5">LMG 29736</strain>
    </source>
</reference>
<dbReference type="InterPro" id="IPR013538">
    <property type="entry name" value="ASHA1/2-like_C"/>
</dbReference>
<evidence type="ECO:0000313" key="6">
    <source>
        <dbReference type="Proteomes" id="UP000680670"/>
    </source>
</evidence>
<gene>
    <name evidence="4" type="ORF">D5F11_017515</name>
    <name evidence="3" type="ORF">J6TS1_26190</name>
</gene>
<evidence type="ECO:0000313" key="5">
    <source>
        <dbReference type="Proteomes" id="UP000287296"/>
    </source>
</evidence>
<name>A0A429X574_SIMTE</name>
<dbReference type="OrthoDB" id="9803476at2"/>
<evidence type="ECO:0000313" key="4">
    <source>
        <dbReference type="EMBL" id="RST58443.1"/>
    </source>
</evidence>
<dbReference type="Pfam" id="PF08327">
    <property type="entry name" value="AHSA1"/>
    <property type="match status" value="1"/>
</dbReference>
<keyword evidence="6" id="KW-1185">Reference proteome</keyword>
<protein>
    <submittedName>
        <fullName evidence="4">SRPBCC family protein</fullName>
    </submittedName>
</protein>
<dbReference type="EMBL" id="BORJ01000006">
    <property type="protein sequence ID" value="GIN96749.1"/>
    <property type="molecule type" value="Genomic_DNA"/>
</dbReference>
<proteinExistence type="inferred from homology"/>
<dbReference type="Proteomes" id="UP000287296">
    <property type="component" value="Unassembled WGS sequence"/>
</dbReference>
<evidence type="ECO:0000256" key="1">
    <source>
        <dbReference type="ARBA" id="ARBA00006817"/>
    </source>
</evidence>
<comment type="similarity">
    <text evidence="1">Belongs to the AHA1 family.</text>
</comment>
<reference evidence="3 6" key="2">
    <citation type="submission" date="2021-03" db="EMBL/GenBank/DDBJ databases">
        <title>Antimicrobial resistance genes in bacteria isolated from Japanese honey, and their potential for conferring macrolide and lincosamide resistance in the American foulbrood pathogen Paenibacillus larvae.</title>
        <authorList>
            <person name="Okamoto M."/>
            <person name="Kumagai M."/>
            <person name="Kanamori H."/>
            <person name="Takamatsu D."/>
        </authorList>
    </citation>
    <scope>NUCLEOTIDE SEQUENCE [LARGE SCALE GENOMIC DNA]</scope>
    <source>
        <strain evidence="3 6">J6TS1</strain>
    </source>
</reference>
<dbReference type="SUPFAM" id="SSF55961">
    <property type="entry name" value="Bet v1-like"/>
    <property type="match status" value="1"/>
</dbReference>
<dbReference type="Proteomes" id="UP000680670">
    <property type="component" value="Unassembled WGS sequence"/>
</dbReference>